<dbReference type="STRING" id="197461.A3843_07355"/>
<organism evidence="3 4">
    <name type="scientific">Pseudovibrio exalbescens</name>
    <dbReference type="NCBI Taxonomy" id="197461"/>
    <lineage>
        <taxon>Bacteria</taxon>
        <taxon>Pseudomonadati</taxon>
        <taxon>Pseudomonadota</taxon>
        <taxon>Alphaproteobacteria</taxon>
        <taxon>Hyphomicrobiales</taxon>
        <taxon>Stappiaceae</taxon>
        <taxon>Pseudovibrio</taxon>
    </lineage>
</organism>
<sequence length="287" mass="31763">MRLFIFGTGFSSKAFVEAARDRFEWIGGTTRSHDKAAHLSELGIEPFVFDGETPTSAIRDALASATHVLISIAPTEKGDPVLNAFLADLAKASPQWIAYLSTVGVYGNHDGDWVSEETECHPTSLRSRQRLAAESQWLQFAHDTASRLIILRLSGIYGKGRNAFVNLERGTAKRVIKPGQVFNRIHVTDIAGILRASLDTKACGIYNGSDDEPAAPQDVVTYAAELMGVTPPPEIPFEKADMSPMARSFYGEVKRIDNTKVKRDMNYTFAYPTYRVALEALWRDGYK</sequence>
<dbReference type="Gene3D" id="3.40.50.720">
    <property type="entry name" value="NAD(P)-binding Rossmann-like Domain"/>
    <property type="match status" value="1"/>
</dbReference>
<dbReference type="RefSeq" id="WP_028481830.1">
    <property type="nucleotide sequence ID" value="NZ_LVVZ01000014.1"/>
</dbReference>
<dbReference type="SUPFAM" id="SSF51735">
    <property type="entry name" value="NAD(P)-binding Rossmann-fold domains"/>
    <property type="match status" value="1"/>
</dbReference>
<dbReference type="PANTHER" id="PTHR43574">
    <property type="entry name" value="EPIMERASE-RELATED"/>
    <property type="match status" value="1"/>
</dbReference>
<name>A0A1U7JHR1_9HYPH</name>
<dbReference type="Pfam" id="PF01370">
    <property type="entry name" value="Epimerase"/>
    <property type="match status" value="1"/>
</dbReference>
<dbReference type="Proteomes" id="UP000185783">
    <property type="component" value="Unassembled WGS sequence"/>
</dbReference>
<evidence type="ECO:0000313" key="4">
    <source>
        <dbReference type="Proteomes" id="UP000185783"/>
    </source>
</evidence>
<dbReference type="InterPro" id="IPR036291">
    <property type="entry name" value="NAD(P)-bd_dom_sf"/>
</dbReference>
<evidence type="ECO:0000313" key="3">
    <source>
        <dbReference type="EMBL" id="OKL44228.1"/>
    </source>
</evidence>
<dbReference type="EMBL" id="LVVZ01000014">
    <property type="protein sequence ID" value="OKL44228.1"/>
    <property type="molecule type" value="Genomic_DNA"/>
</dbReference>
<dbReference type="CDD" id="cd05266">
    <property type="entry name" value="SDR_a4"/>
    <property type="match status" value="1"/>
</dbReference>
<proteinExistence type="predicted"/>
<dbReference type="AlphaFoldDB" id="A0A1U7JHR1"/>
<protein>
    <submittedName>
        <fullName evidence="3">NAD(P)-dependent oxidoreductase</fullName>
    </submittedName>
</protein>
<keyword evidence="1" id="KW-0520">NAD</keyword>
<keyword evidence="4" id="KW-1185">Reference proteome</keyword>
<feature type="domain" description="NAD-dependent epimerase/dehydratase" evidence="2">
    <location>
        <begin position="90"/>
        <end position="163"/>
    </location>
</feature>
<gene>
    <name evidence="3" type="ORF">A3843_07355</name>
</gene>
<evidence type="ECO:0000259" key="2">
    <source>
        <dbReference type="Pfam" id="PF01370"/>
    </source>
</evidence>
<reference evidence="3 4" key="1">
    <citation type="submission" date="2016-03" db="EMBL/GenBank/DDBJ databases">
        <title>Genome sequence of Nesiotobacter sp. nov., a moderately halophilic alphaproteobacterium isolated from the Yellow Sea, China.</title>
        <authorList>
            <person name="Zhang G."/>
            <person name="Zhang R."/>
        </authorList>
    </citation>
    <scope>NUCLEOTIDE SEQUENCE [LARGE SCALE GENOMIC DNA]</scope>
    <source>
        <strain evidence="3 4">WB1-6</strain>
    </source>
</reference>
<comment type="caution">
    <text evidence="3">The sequence shown here is derived from an EMBL/GenBank/DDBJ whole genome shotgun (WGS) entry which is preliminary data.</text>
</comment>
<accession>A0A1U7JHR1</accession>
<dbReference type="InterPro" id="IPR001509">
    <property type="entry name" value="Epimerase_deHydtase"/>
</dbReference>
<evidence type="ECO:0000256" key="1">
    <source>
        <dbReference type="ARBA" id="ARBA00023027"/>
    </source>
</evidence>